<dbReference type="InterPro" id="IPR051703">
    <property type="entry name" value="NF-kappa-B_Signaling_Reg"/>
</dbReference>
<reference evidence="2" key="2">
    <citation type="submission" date="2021-09" db="EMBL/GenBank/DDBJ databases">
        <authorList>
            <person name="Jia N."/>
            <person name="Wang J."/>
            <person name="Shi W."/>
            <person name="Du L."/>
            <person name="Sun Y."/>
            <person name="Zhan W."/>
            <person name="Jiang J."/>
            <person name="Wang Q."/>
            <person name="Zhang B."/>
            <person name="Ji P."/>
            <person name="Sakyi L.B."/>
            <person name="Cui X."/>
            <person name="Yuan T."/>
            <person name="Jiang B."/>
            <person name="Yang W."/>
            <person name="Lam T.T.-Y."/>
            <person name="Chang Q."/>
            <person name="Ding S."/>
            <person name="Wang X."/>
            <person name="Zhu J."/>
            <person name="Ruan X."/>
            <person name="Zhao L."/>
            <person name="Wei J."/>
            <person name="Que T."/>
            <person name="Du C."/>
            <person name="Cheng J."/>
            <person name="Dai P."/>
            <person name="Han X."/>
            <person name="Huang E."/>
            <person name="Gao Y."/>
            <person name="Liu J."/>
            <person name="Shao H."/>
            <person name="Ye R."/>
            <person name="Li L."/>
            <person name="Wei W."/>
            <person name="Wang X."/>
            <person name="Wang C."/>
            <person name="Huo Q."/>
            <person name="Li W."/>
            <person name="Guo W."/>
            <person name="Chen H."/>
            <person name="Chen S."/>
            <person name="Zhou L."/>
            <person name="Zhou L."/>
            <person name="Ni X."/>
            <person name="Tian J."/>
            <person name="Zhou Y."/>
            <person name="Sheng Y."/>
            <person name="Liu T."/>
            <person name="Pan Y."/>
            <person name="Xia L."/>
            <person name="Li J."/>
            <person name="Zhao F."/>
            <person name="Cao W."/>
        </authorList>
    </citation>
    <scope>NUCLEOTIDE SEQUENCE</scope>
    <source>
        <strain evidence="2">Rsan-2018</strain>
        <tissue evidence="2">Larvae</tissue>
    </source>
</reference>
<name>A0A9D4PBB6_RHISA</name>
<organism evidence="2 3">
    <name type="scientific">Rhipicephalus sanguineus</name>
    <name type="common">Brown dog tick</name>
    <name type="synonym">Ixodes sanguineus</name>
    <dbReference type="NCBI Taxonomy" id="34632"/>
    <lineage>
        <taxon>Eukaryota</taxon>
        <taxon>Metazoa</taxon>
        <taxon>Ecdysozoa</taxon>
        <taxon>Arthropoda</taxon>
        <taxon>Chelicerata</taxon>
        <taxon>Arachnida</taxon>
        <taxon>Acari</taxon>
        <taxon>Parasitiformes</taxon>
        <taxon>Ixodida</taxon>
        <taxon>Ixodoidea</taxon>
        <taxon>Ixodidae</taxon>
        <taxon>Rhipicephalinae</taxon>
        <taxon>Rhipicephalus</taxon>
        <taxon>Rhipicephalus</taxon>
    </lineage>
</organism>
<dbReference type="Proteomes" id="UP000821837">
    <property type="component" value="Unassembled WGS sequence"/>
</dbReference>
<dbReference type="AlphaFoldDB" id="A0A9D4PBB6"/>
<evidence type="ECO:0000259" key="1">
    <source>
        <dbReference type="Pfam" id="PF09588"/>
    </source>
</evidence>
<gene>
    <name evidence="2" type="ORF">HPB52_012963</name>
</gene>
<accession>A0A9D4PBB6</accession>
<comment type="caution">
    <text evidence="2">The sequence shown here is derived from an EMBL/GenBank/DDBJ whole genome shotgun (WGS) entry which is preliminary data.</text>
</comment>
<dbReference type="PANTHER" id="PTHR46609:SF8">
    <property type="entry name" value="YQAJ VIRAL RECOMBINASE DOMAIN-CONTAINING PROTEIN"/>
    <property type="match status" value="1"/>
</dbReference>
<dbReference type="GO" id="GO:0006281">
    <property type="term" value="P:DNA repair"/>
    <property type="evidence" value="ECO:0007669"/>
    <property type="project" value="UniProtKB-ARBA"/>
</dbReference>
<dbReference type="InterPro" id="IPR011335">
    <property type="entry name" value="Restrct_endonuc-II-like"/>
</dbReference>
<dbReference type="PANTHER" id="PTHR46609">
    <property type="entry name" value="EXONUCLEASE, PHAGE-TYPE/RECB, C-TERMINAL DOMAIN-CONTAINING PROTEIN"/>
    <property type="match status" value="1"/>
</dbReference>
<proteinExistence type="predicted"/>
<dbReference type="VEuPathDB" id="VectorBase:RSAN_035062"/>
<evidence type="ECO:0000313" key="3">
    <source>
        <dbReference type="Proteomes" id="UP000821837"/>
    </source>
</evidence>
<evidence type="ECO:0000313" key="2">
    <source>
        <dbReference type="EMBL" id="KAH7935720.1"/>
    </source>
</evidence>
<dbReference type="SUPFAM" id="SSF52980">
    <property type="entry name" value="Restriction endonuclease-like"/>
    <property type="match status" value="1"/>
</dbReference>
<feature type="domain" description="YqaJ viral recombinase" evidence="1">
    <location>
        <begin position="188"/>
        <end position="344"/>
    </location>
</feature>
<dbReference type="CDD" id="cd22343">
    <property type="entry name" value="PDDEXK_lambda_exonuclease-like"/>
    <property type="match status" value="1"/>
</dbReference>
<reference evidence="2" key="1">
    <citation type="journal article" date="2020" name="Cell">
        <title>Large-Scale Comparative Analyses of Tick Genomes Elucidate Their Genetic Diversity and Vector Capacities.</title>
        <authorList>
            <consortium name="Tick Genome and Microbiome Consortium (TIGMIC)"/>
            <person name="Jia N."/>
            <person name="Wang J."/>
            <person name="Shi W."/>
            <person name="Du L."/>
            <person name="Sun Y."/>
            <person name="Zhan W."/>
            <person name="Jiang J.F."/>
            <person name="Wang Q."/>
            <person name="Zhang B."/>
            <person name="Ji P."/>
            <person name="Bell-Sakyi L."/>
            <person name="Cui X.M."/>
            <person name="Yuan T.T."/>
            <person name="Jiang B.G."/>
            <person name="Yang W.F."/>
            <person name="Lam T.T."/>
            <person name="Chang Q.C."/>
            <person name="Ding S.J."/>
            <person name="Wang X.J."/>
            <person name="Zhu J.G."/>
            <person name="Ruan X.D."/>
            <person name="Zhao L."/>
            <person name="Wei J.T."/>
            <person name="Ye R.Z."/>
            <person name="Que T.C."/>
            <person name="Du C.H."/>
            <person name="Zhou Y.H."/>
            <person name="Cheng J.X."/>
            <person name="Dai P.F."/>
            <person name="Guo W.B."/>
            <person name="Han X.H."/>
            <person name="Huang E.J."/>
            <person name="Li L.F."/>
            <person name="Wei W."/>
            <person name="Gao Y.C."/>
            <person name="Liu J.Z."/>
            <person name="Shao H.Z."/>
            <person name="Wang X."/>
            <person name="Wang C.C."/>
            <person name="Yang T.C."/>
            <person name="Huo Q.B."/>
            <person name="Li W."/>
            <person name="Chen H.Y."/>
            <person name="Chen S.E."/>
            <person name="Zhou L.G."/>
            <person name="Ni X.B."/>
            <person name="Tian J.H."/>
            <person name="Sheng Y."/>
            <person name="Liu T."/>
            <person name="Pan Y.S."/>
            <person name="Xia L.Y."/>
            <person name="Li J."/>
            <person name="Zhao F."/>
            <person name="Cao W.C."/>
        </authorList>
    </citation>
    <scope>NUCLEOTIDE SEQUENCE</scope>
    <source>
        <strain evidence="2">Rsan-2018</strain>
    </source>
</reference>
<dbReference type="InterPro" id="IPR011604">
    <property type="entry name" value="PDDEXK-like_dom_sf"/>
</dbReference>
<sequence>MVVCLTGNAVLDTLRLLQEKGFGEVPAHLSCTDLPQYWRRPRGDTIKGSSLQNVDWRRVGEGGRELPLPCRLDLSAIKERNVEDWRKDLAQFAQALSDANADSALVTVLAAADLLLCSYLGEKLNKHDKSATPCLPKPMVPFTGSSQWTIPGGISGGERRILEKIVLSPLQAQCLEKNSQQQRASQTWCQERKHRLTSSNFGTVLMRSHWSSKGLGHLTSAKDLSRVPAVRYGLANEAGALQRYQDVLRHTGRDVELQSVGLFVNPEQPWLGASPDAIVHDPVEDPPWGCVEVKCPYSMKDADQEKLLSCRDICVSFDSLNHPALKQSHPYFAQVMGQMAITKLQWADCYVR</sequence>
<dbReference type="EMBL" id="JABSTV010001255">
    <property type="protein sequence ID" value="KAH7935720.1"/>
    <property type="molecule type" value="Genomic_DNA"/>
</dbReference>
<keyword evidence="3" id="KW-1185">Reference proteome</keyword>
<dbReference type="Gene3D" id="3.90.320.10">
    <property type="match status" value="1"/>
</dbReference>
<dbReference type="Pfam" id="PF09588">
    <property type="entry name" value="YqaJ"/>
    <property type="match status" value="1"/>
</dbReference>
<protein>
    <recommendedName>
        <fullName evidence="1">YqaJ viral recombinase domain-containing protein</fullName>
    </recommendedName>
</protein>
<dbReference type="InterPro" id="IPR019080">
    <property type="entry name" value="YqaJ_viral_recombinase"/>
</dbReference>